<dbReference type="InterPro" id="IPR053863">
    <property type="entry name" value="Glyoxy/Ble-like_N"/>
</dbReference>
<feature type="domain" description="Glyoxalase/Bleomycin resistance-like N-terminal" evidence="1">
    <location>
        <begin position="6"/>
        <end position="35"/>
    </location>
</feature>
<evidence type="ECO:0000313" key="3">
    <source>
        <dbReference type="Proteomes" id="UP001501509"/>
    </source>
</evidence>
<evidence type="ECO:0000259" key="1">
    <source>
        <dbReference type="Pfam" id="PF22677"/>
    </source>
</evidence>
<accession>A0ABN3PIU0</accession>
<organism evidence="2 3">
    <name type="scientific">Actinomadura fulvescens</name>
    <dbReference type="NCBI Taxonomy" id="46160"/>
    <lineage>
        <taxon>Bacteria</taxon>
        <taxon>Bacillati</taxon>
        <taxon>Actinomycetota</taxon>
        <taxon>Actinomycetes</taxon>
        <taxon>Streptosporangiales</taxon>
        <taxon>Thermomonosporaceae</taxon>
        <taxon>Actinomadura</taxon>
    </lineage>
</organism>
<dbReference type="Proteomes" id="UP001501509">
    <property type="component" value="Unassembled WGS sequence"/>
</dbReference>
<dbReference type="Gene3D" id="3.10.180.10">
    <property type="entry name" value="2,3-Dihydroxybiphenyl 1,2-Dioxygenase, domain 1"/>
    <property type="match status" value="1"/>
</dbReference>
<dbReference type="EMBL" id="BAAATD010000002">
    <property type="protein sequence ID" value="GAA2587797.1"/>
    <property type="molecule type" value="Genomic_DNA"/>
</dbReference>
<evidence type="ECO:0000313" key="2">
    <source>
        <dbReference type="EMBL" id="GAA2587797.1"/>
    </source>
</evidence>
<protein>
    <recommendedName>
        <fullName evidence="1">Glyoxalase/Bleomycin resistance-like N-terminal domain-containing protein</fullName>
    </recommendedName>
</protein>
<sequence>MDPGNVVWFEISTADAEAVKAFYGDLLGWSFAAAPDSSVGGATYTRVMAPGIPDVTVFARLTDPRGNRFGLGAMPVQNA</sequence>
<keyword evidence="3" id="KW-1185">Reference proteome</keyword>
<dbReference type="Pfam" id="PF22677">
    <property type="entry name" value="Ble-like_N"/>
    <property type="match status" value="1"/>
</dbReference>
<dbReference type="InterPro" id="IPR029068">
    <property type="entry name" value="Glyas_Bleomycin-R_OHBP_Dase"/>
</dbReference>
<proteinExistence type="predicted"/>
<gene>
    <name evidence="2" type="ORF">GCM10010411_20800</name>
</gene>
<name>A0ABN3PIU0_9ACTN</name>
<reference evidence="2 3" key="1">
    <citation type="journal article" date="2019" name="Int. J. Syst. Evol. Microbiol.">
        <title>The Global Catalogue of Microorganisms (GCM) 10K type strain sequencing project: providing services to taxonomists for standard genome sequencing and annotation.</title>
        <authorList>
            <consortium name="The Broad Institute Genomics Platform"/>
            <consortium name="The Broad Institute Genome Sequencing Center for Infectious Disease"/>
            <person name="Wu L."/>
            <person name="Ma J."/>
        </authorList>
    </citation>
    <scope>NUCLEOTIDE SEQUENCE [LARGE SCALE GENOMIC DNA]</scope>
    <source>
        <strain evidence="2 3">JCM 6833</strain>
    </source>
</reference>
<dbReference type="SUPFAM" id="SSF54593">
    <property type="entry name" value="Glyoxalase/Bleomycin resistance protein/Dihydroxybiphenyl dioxygenase"/>
    <property type="match status" value="1"/>
</dbReference>
<comment type="caution">
    <text evidence="2">The sequence shown here is derived from an EMBL/GenBank/DDBJ whole genome shotgun (WGS) entry which is preliminary data.</text>
</comment>
<dbReference type="RefSeq" id="WP_344540001.1">
    <property type="nucleotide sequence ID" value="NZ_BAAATD010000002.1"/>
</dbReference>